<protein>
    <submittedName>
        <fullName evidence="1">Uncharacterized protein</fullName>
    </submittedName>
</protein>
<evidence type="ECO:0000313" key="2">
    <source>
        <dbReference type="Proteomes" id="UP000053105"/>
    </source>
</evidence>
<gene>
    <name evidence="1" type="ORF">WN51_07333</name>
</gene>
<dbReference type="AlphaFoldDB" id="A0A0M8ZP37"/>
<keyword evidence="2" id="KW-1185">Reference proteome</keyword>
<dbReference type="EMBL" id="KQ435955">
    <property type="protein sequence ID" value="KOX68037.1"/>
    <property type="molecule type" value="Genomic_DNA"/>
</dbReference>
<evidence type="ECO:0000313" key="1">
    <source>
        <dbReference type="EMBL" id="KOX68037.1"/>
    </source>
</evidence>
<reference evidence="1 2" key="1">
    <citation type="submission" date="2015-07" db="EMBL/GenBank/DDBJ databases">
        <title>The genome of Melipona quadrifasciata.</title>
        <authorList>
            <person name="Pan H."/>
            <person name="Kapheim K."/>
        </authorList>
    </citation>
    <scope>NUCLEOTIDE SEQUENCE [LARGE SCALE GENOMIC DNA]</scope>
    <source>
        <strain evidence="1">0111107301</strain>
        <tissue evidence="1">Whole body</tissue>
    </source>
</reference>
<proteinExistence type="predicted"/>
<name>A0A0M8ZP37_9HYME</name>
<sequence>MATKGTTIRTSVRSHWMQTTEIRDECSQMREYCKRMLQILKDSEDID</sequence>
<dbReference type="Proteomes" id="UP000053105">
    <property type="component" value="Unassembled WGS sequence"/>
</dbReference>
<accession>A0A0M8ZP37</accession>
<organism evidence="1 2">
    <name type="scientific">Melipona quadrifasciata</name>
    <dbReference type="NCBI Taxonomy" id="166423"/>
    <lineage>
        <taxon>Eukaryota</taxon>
        <taxon>Metazoa</taxon>
        <taxon>Ecdysozoa</taxon>
        <taxon>Arthropoda</taxon>
        <taxon>Hexapoda</taxon>
        <taxon>Insecta</taxon>
        <taxon>Pterygota</taxon>
        <taxon>Neoptera</taxon>
        <taxon>Endopterygota</taxon>
        <taxon>Hymenoptera</taxon>
        <taxon>Apocrita</taxon>
        <taxon>Aculeata</taxon>
        <taxon>Apoidea</taxon>
        <taxon>Anthophila</taxon>
        <taxon>Apidae</taxon>
        <taxon>Melipona</taxon>
    </lineage>
</organism>